<dbReference type="GO" id="GO:0008483">
    <property type="term" value="F:transaminase activity"/>
    <property type="evidence" value="ECO:0007669"/>
    <property type="project" value="TreeGrafter"/>
</dbReference>
<dbReference type="Proteomes" id="UP000295578">
    <property type="component" value="Unassembled WGS sequence"/>
</dbReference>
<evidence type="ECO:0000313" key="5">
    <source>
        <dbReference type="EMBL" id="TDD87655.1"/>
    </source>
</evidence>
<comment type="caution">
    <text evidence="5">The sequence shown here is derived from an EMBL/GenBank/DDBJ whole genome shotgun (WGS) entry which is preliminary data.</text>
</comment>
<sequence length="365" mass="38667">MRLAERRWPTAPTGPEVALLTEVALSRVWTDGPWTAEVERLMEKVTGAPHAVAFNSCTSALHAALHAMGCVRGTPVAVPALTFAGTVTGVSHIGARPIFTDVRPDTLTMVDDFPEADIVLAVDLHGVPHHLGRESVPGRAVLTDACQSLGSTLAGRHVGATGTHAWSFSSAKIVAAPDGGAITTDDADLAGKLRELRDYGVPAGESRSNAGVVWPGGHNWRPTELSMAMVAHRLGGLDHWAARAGAVTGRLHEALDGLGLWRQHAPDTAEPAWHKVRFGPADLDERRTAEMERDLAEAGVPTHRWGRLPLHRHPAFGGLGWPKAPAADAAAAGTLCLGTEASPPMTWNDDEVETVCRILETTIGS</sequence>
<dbReference type="InterPro" id="IPR015421">
    <property type="entry name" value="PyrdxlP-dep_Trfase_major"/>
</dbReference>
<gene>
    <name evidence="5" type="ORF">E1293_07520</name>
</gene>
<name>A0A4R5BP23_9ACTN</name>
<evidence type="ECO:0000256" key="4">
    <source>
        <dbReference type="RuleBase" id="RU004508"/>
    </source>
</evidence>
<dbReference type="InterPro" id="IPR015424">
    <property type="entry name" value="PyrdxlP-dep_Trfase"/>
</dbReference>
<accession>A0A4R5BP23</accession>
<dbReference type="PANTHER" id="PTHR30244:SF34">
    <property type="entry name" value="DTDP-4-AMINO-4,6-DIDEOXYGALACTOSE TRANSAMINASE"/>
    <property type="match status" value="1"/>
</dbReference>
<dbReference type="AlphaFoldDB" id="A0A4R5BP23"/>
<evidence type="ECO:0000256" key="2">
    <source>
        <dbReference type="PIRSR" id="PIRSR000390-1"/>
    </source>
</evidence>
<protein>
    <recommendedName>
        <fullName evidence="7">DegT/DnrJ/EryC1/StrS family aminotransferase</fullName>
    </recommendedName>
</protein>
<keyword evidence="6" id="KW-1185">Reference proteome</keyword>
<evidence type="ECO:0000256" key="1">
    <source>
        <dbReference type="ARBA" id="ARBA00001933"/>
    </source>
</evidence>
<dbReference type="Pfam" id="PF01041">
    <property type="entry name" value="DegT_DnrJ_EryC1"/>
    <property type="match status" value="1"/>
</dbReference>
<evidence type="ECO:0000256" key="3">
    <source>
        <dbReference type="PIRSR" id="PIRSR000390-2"/>
    </source>
</evidence>
<dbReference type="GO" id="GO:0000271">
    <property type="term" value="P:polysaccharide biosynthetic process"/>
    <property type="evidence" value="ECO:0007669"/>
    <property type="project" value="TreeGrafter"/>
</dbReference>
<dbReference type="PIRSF" id="PIRSF000390">
    <property type="entry name" value="PLP_StrS"/>
    <property type="match status" value="1"/>
</dbReference>
<dbReference type="Gene3D" id="3.40.640.10">
    <property type="entry name" value="Type I PLP-dependent aspartate aminotransferase-like (Major domain)"/>
    <property type="match status" value="1"/>
</dbReference>
<proteinExistence type="inferred from homology"/>
<feature type="active site" description="Proton acceptor" evidence="2">
    <location>
        <position position="172"/>
    </location>
</feature>
<dbReference type="SUPFAM" id="SSF53383">
    <property type="entry name" value="PLP-dependent transferases"/>
    <property type="match status" value="1"/>
</dbReference>
<evidence type="ECO:0008006" key="7">
    <source>
        <dbReference type="Google" id="ProtNLM"/>
    </source>
</evidence>
<dbReference type="InterPro" id="IPR000653">
    <property type="entry name" value="DegT/StrS_aminotransferase"/>
</dbReference>
<dbReference type="PANTHER" id="PTHR30244">
    <property type="entry name" value="TRANSAMINASE"/>
    <property type="match status" value="1"/>
</dbReference>
<comment type="similarity">
    <text evidence="4">Belongs to the DegT/DnrJ/EryC1 family.</text>
</comment>
<organism evidence="5 6">
    <name type="scientific">Actinomadura darangshiensis</name>
    <dbReference type="NCBI Taxonomy" id="705336"/>
    <lineage>
        <taxon>Bacteria</taxon>
        <taxon>Bacillati</taxon>
        <taxon>Actinomycetota</taxon>
        <taxon>Actinomycetes</taxon>
        <taxon>Streptosporangiales</taxon>
        <taxon>Thermomonosporaceae</taxon>
        <taxon>Actinomadura</taxon>
    </lineage>
</organism>
<feature type="modified residue" description="N6-(pyridoxal phosphate)lysine" evidence="3">
    <location>
        <position position="172"/>
    </location>
</feature>
<comment type="cofactor">
    <cofactor evidence="1">
        <name>pyridoxal 5'-phosphate</name>
        <dbReference type="ChEBI" id="CHEBI:597326"/>
    </cofactor>
</comment>
<keyword evidence="3 4" id="KW-0663">Pyridoxal phosphate</keyword>
<dbReference type="RefSeq" id="WP_132195250.1">
    <property type="nucleotide sequence ID" value="NZ_SMKY01000022.1"/>
</dbReference>
<dbReference type="OrthoDB" id="9804264at2"/>
<dbReference type="GO" id="GO:0030170">
    <property type="term" value="F:pyridoxal phosphate binding"/>
    <property type="evidence" value="ECO:0007669"/>
    <property type="project" value="TreeGrafter"/>
</dbReference>
<dbReference type="EMBL" id="SMKY01000022">
    <property type="protein sequence ID" value="TDD87655.1"/>
    <property type="molecule type" value="Genomic_DNA"/>
</dbReference>
<evidence type="ECO:0000313" key="6">
    <source>
        <dbReference type="Proteomes" id="UP000295578"/>
    </source>
</evidence>
<reference evidence="5 6" key="1">
    <citation type="submission" date="2019-03" db="EMBL/GenBank/DDBJ databases">
        <title>Draft genome sequences of novel Actinobacteria.</title>
        <authorList>
            <person name="Sahin N."/>
            <person name="Ay H."/>
            <person name="Saygin H."/>
        </authorList>
    </citation>
    <scope>NUCLEOTIDE SEQUENCE [LARGE SCALE GENOMIC DNA]</scope>
    <source>
        <strain evidence="5 6">DSM 45941</strain>
    </source>
</reference>